<keyword evidence="2" id="KW-1185">Reference proteome</keyword>
<accession>A0AA38GHH1</accession>
<dbReference type="Proteomes" id="UP000824469">
    <property type="component" value="Unassembled WGS sequence"/>
</dbReference>
<name>A0AA38GHH1_TAXCH</name>
<sequence>MIEDMSVYDDVGEKLLKKNGAYHLFELPYFGNYEPLCWWLMRRAHEDFFYFSGWRERIRTSLISTVIGIRASGLDLDIDLTDKAIILEMRKELGYTNGLHGMDIDKLKKYLVVQATAHLVTKLNDQGRWSQ</sequence>
<protein>
    <submittedName>
        <fullName evidence="1">Uncharacterized protein</fullName>
    </submittedName>
</protein>
<proteinExistence type="predicted"/>
<feature type="non-terminal residue" evidence="1">
    <location>
        <position position="131"/>
    </location>
</feature>
<comment type="caution">
    <text evidence="1">The sequence shown here is derived from an EMBL/GenBank/DDBJ whole genome shotgun (WGS) entry which is preliminary data.</text>
</comment>
<reference evidence="1 2" key="1">
    <citation type="journal article" date="2021" name="Nat. Plants">
        <title>The Taxus genome provides insights into paclitaxel biosynthesis.</title>
        <authorList>
            <person name="Xiong X."/>
            <person name="Gou J."/>
            <person name="Liao Q."/>
            <person name="Li Y."/>
            <person name="Zhou Q."/>
            <person name="Bi G."/>
            <person name="Li C."/>
            <person name="Du R."/>
            <person name="Wang X."/>
            <person name="Sun T."/>
            <person name="Guo L."/>
            <person name="Liang H."/>
            <person name="Lu P."/>
            <person name="Wu Y."/>
            <person name="Zhang Z."/>
            <person name="Ro D.K."/>
            <person name="Shang Y."/>
            <person name="Huang S."/>
            <person name="Yan J."/>
        </authorList>
    </citation>
    <scope>NUCLEOTIDE SEQUENCE [LARGE SCALE GENOMIC DNA]</scope>
    <source>
        <strain evidence="1">Ta-2019</strain>
    </source>
</reference>
<dbReference type="AlphaFoldDB" id="A0AA38GHH1"/>
<evidence type="ECO:0000313" key="1">
    <source>
        <dbReference type="EMBL" id="KAH9322013.1"/>
    </source>
</evidence>
<organism evidence="1 2">
    <name type="scientific">Taxus chinensis</name>
    <name type="common">Chinese yew</name>
    <name type="synonym">Taxus wallichiana var. chinensis</name>
    <dbReference type="NCBI Taxonomy" id="29808"/>
    <lineage>
        <taxon>Eukaryota</taxon>
        <taxon>Viridiplantae</taxon>
        <taxon>Streptophyta</taxon>
        <taxon>Embryophyta</taxon>
        <taxon>Tracheophyta</taxon>
        <taxon>Spermatophyta</taxon>
        <taxon>Pinopsida</taxon>
        <taxon>Pinidae</taxon>
        <taxon>Conifers II</taxon>
        <taxon>Cupressales</taxon>
        <taxon>Taxaceae</taxon>
        <taxon>Taxus</taxon>
    </lineage>
</organism>
<dbReference type="EMBL" id="JAHRHJ020000003">
    <property type="protein sequence ID" value="KAH9322013.1"/>
    <property type="molecule type" value="Genomic_DNA"/>
</dbReference>
<gene>
    <name evidence="1" type="ORF">KI387_016652</name>
</gene>
<evidence type="ECO:0000313" key="2">
    <source>
        <dbReference type="Proteomes" id="UP000824469"/>
    </source>
</evidence>